<dbReference type="PANTHER" id="PTHR43736">
    <property type="entry name" value="ADP-RIBOSE PYROPHOSPHATASE"/>
    <property type="match status" value="1"/>
</dbReference>
<dbReference type="PRINTS" id="PR00502">
    <property type="entry name" value="NUDIXFAMILY"/>
</dbReference>
<dbReference type="PROSITE" id="PS51462">
    <property type="entry name" value="NUDIX"/>
    <property type="match status" value="1"/>
</dbReference>
<evidence type="ECO:0000313" key="6">
    <source>
        <dbReference type="EMBL" id="QDM42100.1"/>
    </source>
</evidence>
<evidence type="ECO:0000313" key="7">
    <source>
        <dbReference type="Proteomes" id="UP000315377"/>
    </source>
</evidence>
<dbReference type="PROSITE" id="PS00893">
    <property type="entry name" value="NUDIX_BOX"/>
    <property type="match status" value="1"/>
</dbReference>
<dbReference type="EMBL" id="CP041405">
    <property type="protein sequence ID" value="QDM42100.1"/>
    <property type="molecule type" value="Genomic_DNA"/>
</dbReference>
<gene>
    <name evidence="6" type="ORF">FLT43_00180</name>
    <name evidence="5" type="ORF">M5W83_28905</name>
</gene>
<protein>
    <submittedName>
        <fullName evidence="6">NUDIX hydrolase</fullName>
    </submittedName>
</protein>
<proteinExistence type="inferred from homology"/>
<name>A0AAP9DQC9_PANTH</name>
<dbReference type="PANTHER" id="PTHR43736:SF1">
    <property type="entry name" value="DIHYDRONEOPTERIN TRIPHOSPHATE DIPHOSPHATASE"/>
    <property type="match status" value="1"/>
</dbReference>
<dbReference type="InterPro" id="IPR015797">
    <property type="entry name" value="NUDIX_hydrolase-like_dom_sf"/>
</dbReference>
<dbReference type="AlphaFoldDB" id="A0AAP9DQC9"/>
<dbReference type="InterPro" id="IPR000086">
    <property type="entry name" value="NUDIX_hydrolase_dom"/>
</dbReference>
<dbReference type="GO" id="GO:0016787">
    <property type="term" value="F:hydrolase activity"/>
    <property type="evidence" value="ECO:0007669"/>
    <property type="project" value="UniProtKB-KW"/>
</dbReference>
<dbReference type="EMBL" id="JAMDMM010000080">
    <property type="protein sequence ID" value="MCY9611170.1"/>
    <property type="molecule type" value="Genomic_DNA"/>
</dbReference>
<dbReference type="InterPro" id="IPR020084">
    <property type="entry name" value="NUDIX_hydrolase_CS"/>
</dbReference>
<reference evidence="6 7" key="1">
    <citation type="submission" date="2019-07" db="EMBL/GenBank/DDBJ databases">
        <title>Paenibacillus thiaminolyticus NRRL B-4156.</title>
        <authorList>
            <person name="Hehnly C."/>
            <person name="Zhang L."/>
        </authorList>
    </citation>
    <scope>NUCLEOTIDE SEQUENCE [LARGE SCALE GENOMIC DNA]</scope>
    <source>
        <strain evidence="6 7">NRRL B-4156</strain>
    </source>
</reference>
<evidence type="ECO:0000256" key="1">
    <source>
        <dbReference type="ARBA" id="ARBA00005582"/>
    </source>
</evidence>
<dbReference type="RefSeq" id="WP_087443894.1">
    <property type="nucleotide sequence ID" value="NZ_CABMNB010000036.1"/>
</dbReference>
<dbReference type="Pfam" id="PF00293">
    <property type="entry name" value="NUDIX"/>
    <property type="match status" value="1"/>
</dbReference>
<organism evidence="6 7">
    <name type="scientific">Paenibacillus thiaminolyticus</name>
    <name type="common">Bacillus thiaminolyticus</name>
    <dbReference type="NCBI Taxonomy" id="49283"/>
    <lineage>
        <taxon>Bacteria</taxon>
        <taxon>Bacillati</taxon>
        <taxon>Bacillota</taxon>
        <taxon>Bacilli</taxon>
        <taxon>Bacillales</taxon>
        <taxon>Paenibacillaceae</taxon>
        <taxon>Paenibacillus</taxon>
    </lineage>
</organism>
<comment type="similarity">
    <text evidence="1 3">Belongs to the Nudix hydrolase family.</text>
</comment>
<dbReference type="CDD" id="cd02883">
    <property type="entry name" value="NUDIX_Hydrolase"/>
    <property type="match status" value="1"/>
</dbReference>
<sequence>MSFPKHQVTAGAVIYNDQNQIVLIRNPKRGWELPGGHIEEKENIKNALIREIKEETGLDIEISKFCGISQEVSKSIINTWWTGTVIGGELCTSIESIEVDYFEKEEAINQIEKEEFKIEIEHVMNTELHPFVIIFN</sequence>
<accession>A0AAP9DQC9</accession>
<evidence type="ECO:0000256" key="3">
    <source>
        <dbReference type="RuleBase" id="RU003476"/>
    </source>
</evidence>
<feature type="domain" description="Nudix hydrolase" evidence="4">
    <location>
        <begin position="5"/>
        <end position="124"/>
    </location>
</feature>
<dbReference type="GeneID" id="76994422"/>
<dbReference type="SUPFAM" id="SSF55811">
    <property type="entry name" value="Nudix"/>
    <property type="match status" value="1"/>
</dbReference>
<keyword evidence="8" id="KW-1185">Reference proteome</keyword>
<dbReference type="Proteomes" id="UP001209276">
    <property type="component" value="Unassembled WGS sequence"/>
</dbReference>
<dbReference type="InterPro" id="IPR020476">
    <property type="entry name" value="Nudix_hydrolase"/>
</dbReference>
<evidence type="ECO:0000256" key="2">
    <source>
        <dbReference type="ARBA" id="ARBA00022801"/>
    </source>
</evidence>
<evidence type="ECO:0000313" key="8">
    <source>
        <dbReference type="Proteomes" id="UP001209276"/>
    </source>
</evidence>
<dbReference type="Gene3D" id="3.90.79.10">
    <property type="entry name" value="Nucleoside Triphosphate Pyrophosphohydrolase"/>
    <property type="match status" value="1"/>
</dbReference>
<keyword evidence="2 3" id="KW-0378">Hydrolase</keyword>
<dbReference type="Proteomes" id="UP000315377">
    <property type="component" value="Chromosome"/>
</dbReference>
<evidence type="ECO:0000313" key="5">
    <source>
        <dbReference type="EMBL" id="MCY9611170.1"/>
    </source>
</evidence>
<evidence type="ECO:0000259" key="4">
    <source>
        <dbReference type="PROSITE" id="PS51462"/>
    </source>
</evidence>
<reference evidence="5 8" key="2">
    <citation type="submission" date="2022-05" db="EMBL/GenBank/DDBJ databases">
        <title>Genome Sequencing of Bee-Associated Microbes.</title>
        <authorList>
            <person name="Dunlap C."/>
        </authorList>
    </citation>
    <scope>NUCLEOTIDE SEQUENCE [LARGE SCALE GENOMIC DNA]</scope>
    <source>
        <strain evidence="5 8">NRRL B-14613</strain>
    </source>
</reference>